<sequence length="217" mass="24219">MTNRATPILQHETHADYTRSPKGHKLRPLAHGKQIFWANAGLGCGSVPNFWNVFHAGDRTVHRNEPEPMTDKTAKLQNGTELKPDYMILCTGFDKNYEPFGDGLQRDLGLKYDPTDGISGQSSRPARLKGWTSCCPFFGIPEFGFAVLSRLVLGQSQARRRELLYGPSRYYGPMVAPAFAAEGDRFIIFLDFMHNIYTPLAGEVQALWGVASCSAYQ</sequence>
<name>A0ABY0H4P2_9PEZI</name>
<reference evidence="1 2" key="1">
    <citation type="submission" date="2018-06" db="EMBL/GenBank/DDBJ databases">
        <title>Complete Genomes of Monosporascus.</title>
        <authorList>
            <person name="Robinson A.J."/>
            <person name="Natvig D.O."/>
        </authorList>
    </citation>
    <scope>NUCLEOTIDE SEQUENCE [LARGE SCALE GENOMIC DNA]</scope>
    <source>
        <strain evidence="1 2">CBS 609.92</strain>
    </source>
</reference>
<dbReference type="EMBL" id="QJNS01000155">
    <property type="protein sequence ID" value="RYO84724.1"/>
    <property type="molecule type" value="Genomic_DNA"/>
</dbReference>
<evidence type="ECO:0008006" key="3">
    <source>
        <dbReference type="Google" id="ProtNLM"/>
    </source>
</evidence>
<evidence type="ECO:0000313" key="2">
    <source>
        <dbReference type="Proteomes" id="UP000294003"/>
    </source>
</evidence>
<proteinExistence type="predicted"/>
<dbReference type="Proteomes" id="UP000294003">
    <property type="component" value="Unassembled WGS sequence"/>
</dbReference>
<accession>A0ABY0H4P2</accession>
<protein>
    <recommendedName>
        <fullName evidence="3">Monooxygenase</fullName>
    </recommendedName>
</protein>
<evidence type="ECO:0000313" key="1">
    <source>
        <dbReference type="EMBL" id="RYO84724.1"/>
    </source>
</evidence>
<comment type="caution">
    <text evidence="1">The sequence shown here is derived from an EMBL/GenBank/DDBJ whole genome shotgun (WGS) entry which is preliminary data.</text>
</comment>
<organism evidence="1 2">
    <name type="scientific">Monosporascus cannonballus</name>
    <dbReference type="NCBI Taxonomy" id="155416"/>
    <lineage>
        <taxon>Eukaryota</taxon>
        <taxon>Fungi</taxon>
        <taxon>Dikarya</taxon>
        <taxon>Ascomycota</taxon>
        <taxon>Pezizomycotina</taxon>
        <taxon>Sordariomycetes</taxon>
        <taxon>Xylariomycetidae</taxon>
        <taxon>Xylariales</taxon>
        <taxon>Xylariales incertae sedis</taxon>
        <taxon>Monosporascus</taxon>
    </lineage>
</organism>
<gene>
    <name evidence="1" type="ORF">DL762_005505</name>
</gene>
<keyword evidence="2" id="KW-1185">Reference proteome</keyword>